<dbReference type="GO" id="GO:0005829">
    <property type="term" value="C:cytosol"/>
    <property type="evidence" value="ECO:0007669"/>
    <property type="project" value="TreeGrafter"/>
</dbReference>
<evidence type="ECO:0000256" key="1">
    <source>
        <dbReference type="ARBA" id="ARBA00022741"/>
    </source>
</evidence>
<dbReference type="GO" id="GO:0004674">
    <property type="term" value="F:protein serine/threonine kinase activity"/>
    <property type="evidence" value="ECO:0007669"/>
    <property type="project" value="TreeGrafter"/>
</dbReference>
<keyword evidence="5" id="KW-1185">Reference proteome</keyword>
<dbReference type="Pfam" id="PF00069">
    <property type="entry name" value="Pkinase"/>
    <property type="match status" value="1"/>
</dbReference>
<accession>A0A9P6AVU7</accession>
<dbReference type="SMART" id="SM00220">
    <property type="entry name" value="S_TKc"/>
    <property type="match status" value="1"/>
</dbReference>
<dbReference type="SUPFAM" id="SSF56112">
    <property type="entry name" value="Protein kinase-like (PK-like)"/>
    <property type="match status" value="1"/>
</dbReference>
<protein>
    <recommendedName>
        <fullName evidence="3">Protein kinase domain-containing protein</fullName>
    </recommendedName>
</protein>
<dbReference type="GO" id="GO:0005634">
    <property type="term" value="C:nucleus"/>
    <property type="evidence" value="ECO:0007669"/>
    <property type="project" value="TreeGrafter"/>
</dbReference>
<evidence type="ECO:0000313" key="5">
    <source>
        <dbReference type="Proteomes" id="UP000886523"/>
    </source>
</evidence>
<dbReference type="GO" id="GO:0045719">
    <property type="term" value="P:negative regulation of glycogen biosynthetic process"/>
    <property type="evidence" value="ECO:0007669"/>
    <property type="project" value="TreeGrafter"/>
</dbReference>
<comment type="caution">
    <text evidence="4">The sequence shown here is derived from an EMBL/GenBank/DDBJ whole genome shotgun (WGS) entry which is preliminary data.</text>
</comment>
<dbReference type="Gene3D" id="3.30.200.20">
    <property type="entry name" value="Phosphorylase Kinase, domain 1"/>
    <property type="match status" value="1"/>
</dbReference>
<keyword evidence="2" id="KW-0067">ATP-binding</keyword>
<feature type="domain" description="Protein kinase" evidence="3">
    <location>
        <begin position="31"/>
        <end position="338"/>
    </location>
</feature>
<dbReference type="InterPro" id="IPR011009">
    <property type="entry name" value="Kinase-like_dom_sf"/>
</dbReference>
<dbReference type="OrthoDB" id="10252171at2759"/>
<dbReference type="Proteomes" id="UP000886523">
    <property type="component" value="Unassembled WGS sequence"/>
</dbReference>
<dbReference type="PANTHER" id="PTHR24346">
    <property type="entry name" value="MAP/MICROTUBULE AFFINITY-REGULATING KINASE"/>
    <property type="match status" value="1"/>
</dbReference>
<dbReference type="AlphaFoldDB" id="A0A9P6AVU7"/>
<sequence length="354" mass="39098">MPHHDLRPGVWVEEPTGEGTFRCGQRTIDDFSIQGEAGRGAYGLVKRVREKRSVSETSGEDLGPPLIMKQVIKSRILADCWKKHPVLGTIPIEIYVMSALSSTSYVLPSRRPWDPLRFKYWEAEGAIHHGHPSIIPLLDFFEDAHYYYLILPAAKPSFPPFPSPFPSDLFDLVERYPMGLPASLIRSYLGQIADALAFLHARGICHRDIKDENVVLGRRRGIVKKEGWDTFSGTLDYAGPEILRGERYAGPPQDVWAFGIVSYVLVTGECPFSTASEAAAGLAPNSKALLALEERSEEGREEDGGGRLGDAAALIKACLQVDISRRPTFETVLSCRYLSGSNGWVDLDEVQGAA</sequence>
<dbReference type="PROSITE" id="PS00108">
    <property type="entry name" value="PROTEIN_KINASE_ST"/>
    <property type="match status" value="1"/>
</dbReference>
<dbReference type="GO" id="GO:0035556">
    <property type="term" value="P:intracellular signal transduction"/>
    <property type="evidence" value="ECO:0007669"/>
    <property type="project" value="TreeGrafter"/>
</dbReference>
<dbReference type="EMBL" id="MU128984">
    <property type="protein sequence ID" value="KAF9512627.1"/>
    <property type="molecule type" value="Genomic_DNA"/>
</dbReference>
<dbReference type="Gene3D" id="1.10.510.10">
    <property type="entry name" value="Transferase(Phosphotransferase) domain 1"/>
    <property type="match status" value="1"/>
</dbReference>
<dbReference type="PANTHER" id="PTHR24346:SF51">
    <property type="entry name" value="PAS DOMAIN-CONTAINING SERINE_THREONINE-PROTEIN KINASE"/>
    <property type="match status" value="1"/>
</dbReference>
<keyword evidence="1" id="KW-0547">Nucleotide-binding</keyword>
<reference evidence="4" key="1">
    <citation type="journal article" date="2020" name="Nat. Commun.">
        <title>Large-scale genome sequencing of mycorrhizal fungi provides insights into the early evolution of symbiotic traits.</title>
        <authorList>
            <person name="Miyauchi S."/>
            <person name="Kiss E."/>
            <person name="Kuo A."/>
            <person name="Drula E."/>
            <person name="Kohler A."/>
            <person name="Sanchez-Garcia M."/>
            <person name="Morin E."/>
            <person name="Andreopoulos B."/>
            <person name="Barry K.W."/>
            <person name="Bonito G."/>
            <person name="Buee M."/>
            <person name="Carver A."/>
            <person name="Chen C."/>
            <person name="Cichocki N."/>
            <person name="Clum A."/>
            <person name="Culley D."/>
            <person name="Crous P.W."/>
            <person name="Fauchery L."/>
            <person name="Girlanda M."/>
            <person name="Hayes R.D."/>
            <person name="Keri Z."/>
            <person name="LaButti K."/>
            <person name="Lipzen A."/>
            <person name="Lombard V."/>
            <person name="Magnuson J."/>
            <person name="Maillard F."/>
            <person name="Murat C."/>
            <person name="Nolan M."/>
            <person name="Ohm R.A."/>
            <person name="Pangilinan J."/>
            <person name="Pereira M.F."/>
            <person name="Perotto S."/>
            <person name="Peter M."/>
            <person name="Pfister S."/>
            <person name="Riley R."/>
            <person name="Sitrit Y."/>
            <person name="Stielow J.B."/>
            <person name="Szollosi G."/>
            <person name="Zifcakova L."/>
            <person name="Stursova M."/>
            <person name="Spatafora J.W."/>
            <person name="Tedersoo L."/>
            <person name="Vaario L.M."/>
            <person name="Yamada A."/>
            <person name="Yan M."/>
            <person name="Wang P."/>
            <person name="Xu J."/>
            <person name="Bruns T."/>
            <person name="Baldrian P."/>
            <person name="Vilgalys R."/>
            <person name="Dunand C."/>
            <person name="Henrissat B."/>
            <person name="Grigoriev I.V."/>
            <person name="Hibbett D."/>
            <person name="Nagy L.G."/>
            <person name="Martin F.M."/>
        </authorList>
    </citation>
    <scope>NUCLEOTIDE SEQUENCE</scope>
    <source>
        <strain evidence="4">UP504</strain>
    </source>
</reference>
<dbReference type="GO" id="GO:0005524">
    <property type="term" value="F:ATP binding"/>
    <property type="evidence" value="ECO:0007669"/>
    <property type="project" value="UniProtKB-KW"/>
</dbReference>
<proteinExistence type="predicted"/>
<evidence type="ECO:0000313" key="4">
    <source>
        <dbReference type="EMBL" id="KAF9512627.1"/>
    </source>
</evidence>
<dbReference type="InterPro" id="IPR008271">
    <property type="entry name" value="Ser/Thr_kinase_AS"/>
</dbReference>
<evidence type="ECO:0000256" key="2">
    <source>
        <dbReference type="ARBA" id="ARBA00022840"/>
    </source>
</evidence>
<dbReference type="InterPro" id="IPR000719">
    <property type="entry name" value="Prot_kinase_dom"/>
</dbReference>
<organism evidence="4 5">
    <name type="scientific">Hydnum rufescens UP504</name>
    <dbReference type="NCBI Taxonomy" id="1448309"/>
    <lineage>
        <taxon>Eukaryota</taxon>
        <taxon>Fungi</taxon>
        <taxon>Dikarya</taxon>
        <taxon>Basidiomycota</taxon>
        <taxon>Agaricomycotina</taxon>
        <taxon>Agaricomycetes</taxon>
        <taxon>Cantharellales</taxon>
        <taxon>Hydnaceae</taxon>
        <taxon>Hydnum</taxon>
    </lineage>
</organism>
<evidence type="ECO:0000259" key="3">
    <source>
        <dbReference type="PROSITE" id="PS50011"/>
    </source>
</evidence>
<gene>
    <name evidence="4" type="ORF">BS47DRAFT_1372771</name>
</gene>
<dbReference type="PROSITE" id="PS50011">
    <property type="entry name" value="PROTEIN_KINASE_DOM"/>
    <property type="match status" value="1"/>
</dbReference>
<name>A0A9P6AVU7_9AGAM</name>